<dbReference type="OMA" id="HKPTMEM"/>
<evidence type="ECO:0000313" key="8">
    <source>
        <dbReference type="WBParaSite" id="SRAE_2000239700.1"/>
    </source>
</evidence>
<dbReference type="SUPFAM" id="SSF64263">
    <property type="entry name" value="Prokaryotic ribosomal protein L17"/>
    <property type="match status" value="1"/>
</dbReference>
<name>A0A090LD91_STRRB</name>
<dbReference type="STRING" id="34506.A0A090LD91"/>
<dbReference type="RefSeq" id="XP_024506936.1">
    <property type="nucleotide sequence ID" value="XM_024653461.1"/>
</dbReference>
<dbReference type="EMBL" id="LN609529">
    <property type="protein sequence ID" value="CEF67736.1"/>
    <property type="molecule type" value="Genomic_DNA"/>
</dbReference>
<dbReference type="Gene3D" id="3.90.1030.10">
    <property type="entry name" value="Ribosomal protein L17"/>
    <property type="match status" value="1"/>
</dbReference>
<accession>A0A090LD91</accession>
<keyword evidence="2 6" id="KW-0689">Ribosomal protein</keyword>
<reference evidence="8" key="2">
    <citation type="submission" date="2020-12" db="UniProtKB">
        <authorList>
            <consortium name="WormBaseParasite"/>
        </authorList>
    </citation>
    <scope>IDENTIFICATION</scope>
</reference>
<keyword evidence="7" id="KW-1185">Reference proteome</keyword>
<keyword evidence="3" id="KW-0687">Ribonucleoprotein</keyword>
<dbReference type="OrthoDB" id="275000at2759"/>
<evidence type="ECO:0000256" key="3">
    <source>
        <dbReference type="ARBA" id="ARBA00023274"/>
    </source>
</evidence>
<evidence type="ECO:0000313" key="9">
    <source>
        <dbReference type="WormBase" id="SRAE_2000239700"/>
    </source>
</evidence>
<dbReference type="InterPro" id="IPR000456">
    <property type="entry name" value="Ribosomal_bL17"/>
</dbReference>
<dbReference type="PANTHER" id="PTHR14413">
    <property type="entry name" value="RIBOSOMAL PROTEIN L17"/>
    <property type="match status" value="1"/>
</dbReference>
<reference evidence="6 7" key="1">
    <citation type="submission" date="2014-09" db="EMBL/GenBank/DDBJ databases">
        <authorList>
            <person name="Martin A.A."/>
        </authorList>
    </citation>
    <scope>NUCLEOTIDE SEQUENCE</scope>
    <source>
        <strain evidence="7">ED321</strain>
        <strain evidence="6">ED321 Heterogonic</strain>
    </source>
</reference>
<dbReference type="GO" id="GO:0006412">
    <property type="term" value="P:translation"/>
    <property type="evidence" value="ECO:0007669"/>
    <property type="project" value="InterPro"/>
</dbReference>
<dbReference type="CTD" id="36380101"/>
<dbReference type="Proteomes" id="UP000035682">
    <property type="component" value="Unplaced"/>
</dbReference>
<organism evidence="6">
    <name type="scientific">Strongyloides ratti</name>
    <name type="common">Parasitic roundworm</name>
    <dbReference type="NCBI Taxonomy" id="34506"/>
    <lineage>
        <taxon>Eukaryota</taxon>
        <taxon>Metazoa</taxon>
        <taxon>Ecdysozoa</taxon>
        <taxon>Nematoda</taxon>
        <taxon>Chromadorea</taxon>
        <taxon>Rhabditida</taxon>
        <taxon>Tylenchina</taxon>
        <taxon>Panagrolaimomorpha</taxon>
        <taxon>Strongyloidoidea</taxon>
        <taxon>Strongyloididae</taxon>
        <taxon>Strongyloides</taxon>
    </lineage>
</organism>
<evidence type="ECO:0000313" key="7">
    <source>
        <dbReference type="Proteomes" id="UP000035682"/>
    </source>
</evidence>
<dbReference type="GO" id="GO:0003735">
    <property type="term" value="F:structural constituent of ribosome"/>
    <property type="evidence" value="ECO:0007669"/>
    <property type="project" value="InterPro"/>
</dbReference>
<dbReference type="Pfam" id="PF01196">
    <property type="entry name" value="Ribosomal_L17"/>
    <property type="match status" value="1"/>
</dbReference>
<evidence type="ECO:0000313" key="6">
    <source>
        <dbReference type="EMBL" id="CEF67736.1"/>
    </source>
</evidence>
<dbReference type="GO" id="GO:0005762">
    <property type="term" value="C:mitochondrial large ribosomal subunit"/>
    <property type="evidence" value="ECO:0007669"/>
    <property type="project" value="TreeGrafter"/>
</dbReference>
<dbReference type="WBParaSite" id="SRAE_2000239700.1">
    <property type="protein sequence ID" value="SRAE_2000239700.1"/>
    <property type="gene ID" value="WBGene00262607"/>
</dbReference>
<protein>
    <recommendedName>
        <fullName evidence="4">Large ribosomal subunit protein bL17m</fullName>
    </recommendedName>
    <alternativeName>
        <fullName evidence="5">39S ribosomal protein L17, mitochondrial</fullName>
    </alternativeName>
</protein>
<dbReference type="WormBase" id="SRAE_2000239700">
    <property type="protein sequence ID" value="SRP02955"/>
    <property type="gene ID" value="WBGene00262607"/>
</dbReference>
<evidence type="ECO:0000256" key="4">
    <source>
        <dbReference type="ARBA" id="ARBA00035290"/>
    </source>
</evidence>
<dbReference type="GeneID" id="36380101"/>
<sequence length="188" mass="22294">MAQKAVKTLPTIKAKIGHIPQRLRTLSVHEQYGRLEILRRIVTRLVREERIELPYNRAEEARPYMERLIQLGVHFGQNDPYTNEMMDFWLIEKDLETKMFKVLIPRYSEGEFATEPYTSLHKLPPLRFQNYIGKNRVFWTQKPVGVLELNGNPFPSVIRADDDHSKNVFNTLMRECLKEKKNQIKIEK</sequence>
<evidence type="ECO:0000256" key="1">
    <source>
        <dbReference type="ARBA" id="ARBA00008777"/>
    </source>
</evidence>
<dbReference type="PANTHER" id="PTHR14413:SF16">
    <property type="entry name" value="LARGE RIBOSOMAL SUBUNIT PROTEIN BL17M"/>
    <property type="match status" value="1"/>
</dbReference>
<evidence type="ECO:0000256" key="2">
    <source>
        <dbReference type="ARBA" id="ARBA00022980"/>
    </source>
</evidence>
<dbReference type="AlphaFoldDB" id="A0A090LD91"/>
<gene>
    <name evidence="6 8 9" type="ORF">SRAE_2000239700</name>
</gene>
<dbReference type="InterPro" id="IPR036373">
    <property type="entry name" value="Ribosomal_bL17_sf"/>
</dbReference>
<proteinExistence type="inferred from homology"/>
<evidence type="ECO:0000256" key="5">
    <source>
        <dbReference type="ARBA" id="ARBA00035413"/>
    </source>
</evidence>
<comment type="similarity">
    <text evidence="1">Belongs to the bacterial ribosomal protein bL17 family.</text>
</comment>